<dbReference type="SUPFAM" id="SSF50978">
    <property type="entry name" value="WD40 repeat-like"/>
    <property type="match status" value="1"/>
</dbReference>
<dbReference type="EMBL" id="GIIL01000850">
    <property type="protein sequence ID" value="NOV44576.1"/>
    <property type="molecule type" value="Transcribed_RNA"/>
</dbReference>
<dbReference type="InterPro" id="IPR051972">
    <property type="entry name" value="Glutamate-rich_WD_repeat"/>
</dbReference>
<dbReference type="InterPro" id="IPR001680">
    <property type="entry name" value="WD40_rpt"/>
</dbReference>
<keyword evidence="2 6" id="KW-0853">WD repeat</keyword>
<dbReference type="Pfam" id="PF00400">
    <property type="entry name" value="WD40"/>
    <property type="match status" value="3"/>
</dbReference>
<feature type="compositionally biased region" description="Acidic residues" evidence="7">
    <location>
        <begin position="1"/>
        <end position="29"/>
    </location>
</feature>
<evidence type="ECO:0000256" key="4">
    <source>
        <dbReference type="ARBA" id="ARBA00023242"/>
    </source>
</evidence>
<feature type="repeat" description="WD" evidence="6">
    <location>
        <begin position="259"/>
        <end position="294"/>
    </location>
</feature>
<dbReference type="Gene3D" id="2.130.10.10">
    <property type="entry name" value="YVTN repeat-like/Quinoprotein amine dehydrogenase"/>
    <property type="match status" value="1"/>
</dbReference>
<feature type="region of interest" description="Disordered" evidence="7">
    <location>
        <begin position="1"/>
        <end position="41"/>
    </location>
</feature>
<proteinExistence type="predicted"/>
<evidence type="ECO:0000313" key="9">
    <source>
        <dbReference type="EMBL" id="NOV44576.1"/>
    </source>
</evidence>
<comment type="subcellular location">
    <subcellularLocation>
        <location evidence="1">Nucleus</location>
    </subcellularLocation>
</comment>
<accession>A0A6M2DEM4</accession>
<dbReference type="PRINTS" id="PR00320">
    <property type="entry name" value="GPROTEINBRPT"/>
</dbReference>
<dbReference type="Pfam" id="PF12265">
    <property type="entry name" value="CAF1C_H4-bd"/>
    <property type="match status" value="1"/>
</dbReference>
<dbReference type="InterPro" id="IPR020472">
    <property type="entry name" value="WD40_PAC1"/>
</dbReference>
<dbReference type="GO" id="GO:0005730">
    <property type="term" value="C:nucleolus"/>
    <property type="evidence" value="ECO:0007669"/>
    <property type="project" value="TreeGrafter"/>
</dbReference>
<sequence>MDNDISMDVENESSSEEESSDNEEMEEQANDSRPDVYLPGQPLKDGEELVCDESAYIMLHQAQTGAPCLSFDIICDQLGNNRESFPLTCYFAAGTQAAKTHVNSVIVMKLHNLHRTSKKDEDDEDEDDDDSDTEEAENPKMDFVTIKHQGCVNRIRTTAITEGTVLAATWSELGRVNIWDLKKQLATVDDQQMITKYNKENKGNICTPIFTFSGHQQEGYAVDWCKTAPGVLATGDCRRDIHIWTPTDGGSFNVDQRPLVGHTASVEDLQWSPNERSVLASCSVDRSIRIWDTRAAPSKACMLTAPDAHQNDVNVINWNKNEPFICSGGDDGCVHIWDLRQFKEGKPLATFKHHTQPVTTVEWHPTDSSVFASGGADNQIALWDLSVEKDTDEETTDLNDIPPQLLFIHQGQTDIKELHWHPQISGVILSTALSGFNIFRTISV</sequence>
<dbReference type="AlphaFoldDB" id="A0A6M2DEM4"/>
<dbReference type="PANTHER" id="PTHR45903">
    <property type="entry name" value="GLUTAMATE-RICH WD REPEAT-CONTAINING PROTEIN 1"/>
    <property type="match status" value="1"/>
</dbReference>
<keyword evidence="3" id="KW-0677">Repeat</keyword>
<dbReference type="InterPro" id="IPR022052">
    <property type="entry name" value="Histone-bd_RBBP4-like_N"/>
</dbReference>
<dbReference type="PANTHER" id="PTHR45903:SF1">
    <property type="entry name" value="GLUTAMATE-RICH WD REPEAT-CONTAINING PROTEIN 1"/>
    <property type="match status" value="1"/>
</dbReference>
<dbReference type="SMART" id="SM00320">
    <property type="entry name" value="WD40"/>
    <property type="match status" value="4"/>
</dbReference>
<dbReference type="PROSITE" id="PS50294">
    <property type="entry name" value="WD_REPEATS_REGION"/>
    <property type="match status" value="3"/>
</dbReference>
<evidence type="ECO:0000256" key="7">
    <source>
        <dbReference type="SAM" id="MobiDB-lite"/>
    </source>
</evidence>
<protein>
    <recommendedName>
        <fullName evidence="5">Glutamate-rich WD repeat-containing protein 1</fullName>
    </recommendedName>
</protein>
<dbReference type="PROSITE" id="PS00678">
    <property type="entry name" value="WD_REPEATS_1"/>
    <property type="match status" value="2"/>
</dbReference>
<feature type="domain" description="Histone-binding protein RBBP4-like N-terminal" evidence="8">
    <location>
        <begin position="47"/>
        <end position="114"/>
    </location>
</feature>
<feature type="repeat" description="WD" evidence="6">
    <location>
        <begin position="351"/>
        <end position="393"/>
    </location>
</feature>
<dbReference type="GO" id="GO:0042254">
    <property type="term" value="P:ribosome biogenesis"/>
    <property type="evidence" value="ECO:0007669"/>
    <property type="project" value="TreeGrafter"/>
</dbReference>
<feature type="region of interest" description="Disordered" evidence="7">
    <location>
        <begin position="115"/>
        <end position="140"/>
    </location>
</feature>
<dbReference type="PROSITE" id="PS50082">
    <property type="entry name" value="WD_REPEATS_2"/>
    <property type="match status" value="3"/>
</dbReference>
<dbReference type="InterPro" id="IPR015943">
    <property type="entry name" value="WD40/YVTN_repeat-like_dom_sf"/>
</dbReference>
<keyword evidence="4" id="KW-0539">Nucleus</keyword>
<evidence type="ECO:0000259" key="8">
    <source>
        <dbReference type="Pfam" id="PF12265"/>
    </source>
</evidence>
<evidence type="ECO:0000256" key="2">
    <source>
        <dbReference type="ARBA" id="ARBA00022574"/>
    </source>
</evidence>
<dbReference type="InterPro" id="IPR036322">
    <property type="entry name" value="WD40_repeat_dom_sf"/>
</dbReference>
<feature type="compositionally biased region" description="Acidic residues" evidence="7">
    <location>
        <begin position="121"/>
        <end position="136"/>
    </location>
</feature>
<feature type="repeat" description="WD" evidence="6">
    <location>
        <begin position="306"/>
        <end position="340"/>
    </location>
</feature>
<name>A0A6M2DEM4_XENCH</name>
<evidence type="ECO:0000256" key="3">
    <source>
        <dbReference type="ARBA" id="ARBA00022737"/>
    </source>
</evidence>
<evidence type="ECO:0000256" key="1">
    <source>
        <dbReference type="ARBA" id="ARBA00004123"/>
    </source>
</evidence>
<evidence type="ECO:0000256" key="6">
    <source>
        <dbReference type="PROSITE-ProRule" id="PRU00221"/>
    </source>
</evidence>
<dbReference type="InterPro" id="IPR019775">
    <property type="entry name" value="WD40_repeat_CS"/>
</dbReference>
<reference evidence="9" key="1">
    <citation type="submission" date="2020-03" db="EMBL/GenBank/DDBJ databases">
        <title>Transcriptomic Profiling of the Digestive Tract of the Rat Flea, Xenopsylla cheopis, Following Blood Feeding and Infection with Yersinia pestis.</title>
        <authorList>
            <person name="Bland D.M."/>
            <person name="Martens C.A."/>
            <person name="Virtaneva K."/>
            <person name="Kanakabandi K."/>
            <person name="Long D."/>
            <person name="Rosenke R."/>
            <person name="Saturday G.A."/>
            <person name="Hoyt F.H."/>
            <person name="Bruno D.P."/>
            <person name="Ribeiro J.M.C."/>
            <person name="Hinnebusch J."/>
        </authorList>
    </citation>
    <scope>NUCLEOTIDE SEQUENCE</scope>
</reference>
<organism evidence="9">
    <name type="scientific">Xenopsylla cheopis</name>
    <name type="common">Oriental rat flea</name>
    <name type="synonym">Pulex cheopis</name>
    <dbReference type="NCBI Taxonomy" id="163159"/>
    <lineage>
        <taxon>Eukaryota</taxon>
        <taxon>Metazoa</taxon>
        <taxon>Ecdysozoa</taxon>
        <taxon>Arthropoda</taxon>
        <taxon>Hexapoda</taxon>
        <taxon>Insecta</taxon>
        <taxon>Pterygota</taxon>
        <taxon>Neoptera</taxon>
        <taxon>Endopterygota</taxon>
        <taxon>Siphonaptera</taxon>
        <taxon>Pulicidae</taxon>
        <taxon>Xenopsyllinae</taxon>
        <taxon>Xenopsylla</taxon>
    </lineage>
</organism>
<evidence type="ECO:0000256" key="5">
    <source>
        <dbReference type="ARBA" id="ARBA00040876"/>
    </source>
</evidence>